<dbReference type="SMART" id="SM00368">
    <property type="entry name" value="LRR_RI"/>
    <property type="match status" value="8"/>
</dbReference>
<dbReference type="InterPro" id="IPR002048">
    <property type="entry name" value="EF_hand_dom"/>
</dbReference>
<proteinExistence type="predicted"/>
<keyword evidence="3" id="KW-1185">Reference proteome</keyword>
<feature type="compositionally biased region" description="Acidic residues" evidence="1">
    <location>
        <begin position="171"/>
        <end position="185"/>
    </location>
</feature>
<dbReference type="RefSeq" id="XP_013417714.1">
    <property type="nucleotide sequence ID" value="XM_013562260.1"/>
</dbReference>
<dbReference type="PANTHER" id="PTHR24114">
    <property type="entry name" value="LEUCINE RICH REPEAT FAMILY PROTEIN"/>
    <property type="match status" value="1"/>
</dbReference>
<feature type="region of interest" description="Disordered" evidence="1">
    <location>
        <begin position="159"/>
        <end position="185"/>
    </location>
</feature>
<feature type="compositionally biased region" description="Polar residues" evidence="1">
    <location>
        <begin position="78"/>
        <end position="94"/>
    </location>
</feature>
<dbReference type="Gene3D" id="3.80.10.10">
    <property type="entry name" value="Ribonuclease Inhibitor"/>
    <property type="match status" value="3"/>
</dbReference>
<dbReference type="Pfam" id="PF13499">
    <property type="entry name" value="EF-hand_7"/>
    <property type="match status" value="1"/>
</dbReference>
<dbReference type="KEGG" id="lak:106178897"/>
<feature type="region of interest" description="Disordered" evidence="1">
    <location>
        <begin position="612"/>
        <end position="634"/>
    </location>
</feature>
<accession>A0A1S3K5K9</accession>
<name>A0A1S3K5K9_LINAN</name>
<dbReference type="OMA" id="PINRYQV"/>
<dbReference type="PANTHER" id="PTHR24114:SF50">
    <property type="entry name" value="RNI-LIKE PROTEIN"/>
    <property type="match status" value="1"/>
</dbReference>
<reference evidence="4" key="1">
    <citation type="submission" date="2025-08" db="UniProtKB">
        <authorList>
            <consortium name="RefSeq"/>
        </authorList>
    </citation>
    <scope>IDENTIFICATION</scope>
    <source>
        <tissue evidence="4">Gonads</tissue>
    </source>
</reference>
<dbReference type="InterPro" id="IPR001611">
    <property type="entry name" value="Leu-rich_rpt"/>
</dbReference>
<dbReference type="InterPro" id="IPR011992">
    <property type="entry name" value="EF-hand-dom_pair"/>
</dbReference>
<dbReference type="InterPro" id="IPR052394">
    <property type="entry name" value="LRR-containing"/>
</dbReference>
<dbReference type="AlphaFoldDB" id="A0A1S3K5K9"/>
<dbReference type="GO" id="GO:0005509">
    <property type="term" value="F:calcium ion binding"/>
    <property type="evidence" value="ECO:0007669"/>
    <property type="project" value="InterPro"/>
</dbReference>
<dbReference type="CDD" id="cd00051">
    <property type="entry name" value="EFh"/>
    <property type="match status" value="1"/>
</dbReference>
<evidence type="ECO:0000256" key="1">
    <source>
        <dbReference type="SAM" id="MobiDB-lite"/>
    </source>
</evidence>
<organism evidence="3 4">
    <name type="scientific">Lingula anatina</name>
    <name type="common">Brachiopod</name>
    <name type="synonym">Lingula unguis</name>
    <dbReference type="NCBI Taxonomy" id="7574"/>
    <lineage>
        <taxon>Eukaryota</taxon>
        <taxon>Metazoa</taxon>
        <taxon>Spiralia</taxon>
        <taxon>Lophotrochozoa</taxon>
        <taxon>Brachiopoda</taxon>
        <taxon>Linguliformea</taxon>
        <taxon>Lingulata</taxon>
        <taxon>Lingulida</taxon>
        <taxon>Linguloidea</taxon>
        <taxon>Lingulidae</taxon>
        <taxon>Lingula</taxon>
    </lineage>
</organism>
<sequence length="634" mass="70453">MSEEVDLLNDRWDAEGSASRYCTKNNFESHQGEQDGQQHHDNHEQKYPISDGNDNIMVSSYSDQPSDDTKAPDDHGETNPNVFQTEIPNDVSRPSSVISTVNAANMTTSKPALMPISRESVKIEEFGDGQAKEELTQSSESFKEQLTEDGEHIEIHVEEEELSKDPSTDGAQDDDSGWDTDLEMEDEKSMYDVSGRYVYLETCKELGVVPVSYFMRHMHEPDMVMKHHGLGEAGAKAMAVPLVTNTSIVVLDLEDNSLGPPGAKCLADMLKENCYISELGLGFNHIGSEGLGAIASMLKTNVNIRKLNLAGNDLKDKDADVLANILMENDLIRYLDLSHNELCEEAGELIGPVISENEALESLDLSWNHLRRRGAESICEGVQNNMRLKTLDLSWNGFGNEGAVAMASALKFNSTLTELNLSDNRITAEGAFMLGKGLDANESLKILRVGNNPIGTAGAFALLKAINNERSVLTLLDLSGVFVDKEFDALEKEMIENRGLTVIHAGVIGNYVITGKYAKKAGADDLTKDPVFLLRQHCEKKDIRMVDLFRNFDKNGDYKVTKEEFKKGIKVAGINLDDQQILDLVERLDKCPDGRIDYSEICASERDHIEEKRKIQNARKEKTKKSKKSSKKRK</sequence>
<dbReference type="GeneID" id="106178897"/>
<feature type="region of interest" description="Disordered" evidence="1">
    <location>
        <begin position="23"/>
        <end position="94"/>
    </location>
</feature>
<dbReference type="Pfam" id="PF13516">
    <property type="entry name" value="LRR_6"/>
    <property type="match status" value="7"/>
</dbReference>
<feature type="compositionally biased region" description="Basic residues" evidence="1">
    <location>
        <begin position="621"/>
        <end position="634"/>
    </location>
</feature>
<dbReference type="PROSITE" id="PS50222">
    <property type="entry name" value="EF_HAND_2"/>
    <property type="match status" value="1"/>
</dbReference>
<feature type="compositionally biased region" description="Polar residues" evidence="1">
    <location>
        <begin position="52"/>
        <end position="64"/>
    </location>
</feature>
<feature type="region of interest" description="Disordered" evidence="1">
    <location>
        <begin position="127"/>
        <end position="146"/>
    </location>
</feature>
<dbReference type="InParanoid" id="A0A1S3K5K9"/>
<feature type="compositionally biased region" description="Basic and acidic residues" evidence="1">
    <location>
        <begin position="30"/>
        <end position="46"/>
    </location>
</feature>
<gene>
    <name evidence="4" type="primary">LOC106178897</name>
</gene>
<evidence type="ECO:0000313" key="3">
    <source>
        <dbReference type="Proteomes" id="UP000085678"/>
    </source>
</evidence>
<protein>
    <submittedName>
        <fullName evidence="4">Leucine-rich repeat-containing protein 74B</fullName>
    </submittedName>
</protein>
<evidence type="ECO:0000259" key="2">
    <source>
        <dbReference type="PROSITE" id="PS50222"/>
    </source>
</evidence>
<dbReference type="SUPFAM" id="SSF52047">
    <property type="entry name" value="RNI-like"/>
    <property type="match status" value="1"/>
</dbReference>
<feature type="domain" description="EF-hand" evidence="2">
    <location>
        <begin position="540"/>
        <end position="575"/>
    </location>
</feature>
<dbReference type="InterPro" id="IPR032675">
    <property type="entry name" value="LRR_dom_sf"/>
</dbReference>
<feature type="compositionally biased region" description="Basic and acidic residues" evidence="1">
    <location>
        <begin position="67"/>
        <end position="77"/>
    </location>
</feature>
<dbReference type="Gene3D" id="1.10.238.10">
    <property type="entry name" value="EF-hand"/>
    <property type="match status" value="1"/>
</dbReference>
<dbReference type="SUPFAM" id="SSF47473">
    <property type="entry name" value="EF-hand"/>
    <property type="match status" value="1"/>
</dbReference>
<dbReference type="Proteomes" id="UP000085678">
    <property type="component" value="Unplaced"/>
</dbReference>
<evidence type="ECO:0000313" key="4">
    <source>
        <dbReference type="RefSeq" id="XP_013417714.1"/>
    </source>
</evidence>
<dbReference type="OrthoDB" id="76105at2759"/>